<sequence length="117" mass="12453">MAKVYFKFGPGEPRTPVVAPRVAPPHRAAYPRGGYHIQGLKNDFSMGGCAGGGRRGRGRSGERLWAGMGGAATWPDALLTLLAHAVAHSAFAWSRTVRLPVAIASEPRFLGRRFGGV</sequence>
<dbReference type="Proteomes" id="UP000299102">
    <property type="component" value="Unassembled WGS sequence"/>
</dbReference>
<dbReference type="EMBL" id="BGZK01000518">
    <property type="protein sequence ID" value="GBP48200.1"/>
    <property type="molecule type" value="Genomic_DNA"/>
</dbReference>
<protein>
    <submittedName>
        <fullName evidence="1">Uncharacterized protein</fullName>
    </submittedName>
</protein>
<comment type="caution">
    <text evidence="1">The sequence shown here is derived from an EMBL/GenBank/DDBJ whole genome shotgun (WGS) entry which is preliminary data.</text>
</comment>
<evidence type="ECO:0000313" key="2">
    <source>
        <dbReference type="Proteomes" id="UP000299102"/>
    </source>
</evidence>
<organism evidence="1 2">
    <name type="scientific">Eumeta variegata</name>
    <name type="common">Bagworm moth</name>
    <name type="synonym">Eumeta japonica</name>
    <dbReference type="NCBI Taxonomy" id="151549"/>
    <lineage>
        <taxon>Eukaryota</taxon>
        <taxon>Metazoa</taxon>
        <taxon>Ecdysozoa</taxon>
        <taxon>Arthropoda</taxon>
        <taxon>Hexapoda</taxon>
        <taxon>Insecta</taxon>
        <taxon>Pterygota</taxon>
        <taxon>Neoptera</taxon>
        <taxon>Endopterygota</taxon>
        <taxon>Lepidoptera</taxon>
        <taxon>Glossata</taxon>
        <taxon>Ditrysia</taxon>
        <taxon>Tineoidea</taxon>
        <taxon>Psychidae</taxon>
        <taxon>Oiketicinae</taxon>
        <taxon>Eumeta</taxon>
    </lineage>
</organism>
<proteinExistence type="predicted"/>
<evidence type="ECO:0000313" key="1">
    <source>
        <dbReference type="EMBL" id="GBP48200.1"/>
    </source>
</evidence>
<reference evidence="1 2" key="1">
    <citation type="journal article" date="2019" name="Commun. Biol.">
        <title>The bagworm genome reveals a unique fibroin gene that provides high tensile strength.</title>
        <authorList>
            <person name="Kono N."/>
            <person name="Nakamura H."/>
            <person name="Ohtoshi R."/>
            <person name="Tomita M."/>
            <person name="Numata K."/>
            <person name="Arakawa K."/>
        </authorList>
    </citation>
    <scope>NUCLEOTIDE SEQUENCE [LARGE SCALE GENOMIC DNA]</scope>
</reference>
<accession>A0A4C1WBC0</accession>
<dbReference type="AlphaFoldDB" id="A0A4C1WBC0"/>
<keyword evidence="2" id="KW-1185">Reference proteome</keyword>
<gene>
    <name evidence="1" type="ORF">EVAR_27587_1</name>
</gene>
<name>A0A4C1WBC0_EUMVA</name>